<dbReference type="Proteomes" id="UP000433532">
    <property type="component" value="Unassembled WGS sequence"/>
</dbReference>
<evidence type="ECO:0000313" key="1">
    <source>
        <dbReference type="EMBL" id="MUI37803.1"/>
    </source>
</evidence>
<dbReference type="RefSeq" id="WP_003131389.1">
    <property type="nucleotide sequence ID" value="NZ_AP014651.1"/>
</dbReference>
<proteinExistence type="predicted"/>
<evidence type="ECO:0000313" key="2">
    <source>
        <dbReference type="Proteomes" id="UP000433532"/>
    </source>
</evidence>
<sequence>MKRWLGVALGCSGLAIALACAGVLLAPADMAASSSSPPPARTVAALPAVDDRPPPLAPVRSQAVAPAYEAEPPAAELDREQAIQFMQMLRDEGDPRSPPLGGLQPRQGATAQELADPKQYQAFEERQTRELVQAYTSGVQQIPEIRARIEAAEQGGERSAEEIDEARAALGQLEMMRDKLQRESPQLLPGDSAPTSPAAP</sequence>
<name>A0A0C6EUK1_PSEAI</name>
<dbReference type="EMBL" id="WOAD01000022">
    <property type="protein sequence ID" value="MUI37803.1"/>
    <property type="molecule type" value="Genomic_DNA"/>
</dbReference>
<protein>
    <submittedName>
        <fullName evidence="1">Uncharacterized protein</fullName>
    </submittedName>
</protein>
<organism evidence="1 2">
    <name type="scientific">Pseudomonas aeruginosa</name>
    <dbReference type="NCBI Taxonomy" id="287"/>
    <lineage>
        <taxon>Bacteria</taxon>
        <taxon>Pseudomonadati</taxon>
        <taxon>Pseudomonadota</taxon>
        <taxon>Gammaproteobacteria</taxon>
        <taxon>Pseudomonadales</taxon>
        <taxon>Pseudomonadaceae</taxon>
        <taxon>Pseudomonas</taxon>
    </lineage>
</organism>
<dbReference type="PROSITE" id="PS51257">
    <property type="entry name" value="PROKAR_LIPOPROTEIN"/>
    <property type="match status" value="1"/>
</dbReference>
<reference evidence="1 2" key="1">
    <citation type="submission" date="2019-11" db="EMBL/GenBank/DDBJ databases">
        <title>Genomes of ocular Pseudomonas aeruginosa isolates.</title>
        <authorList>
            <person name="Khan M."/>
            <person name="Rice S.A."/>
            <person name="Willcox M.D.P."/>
            <person name="Stapleton F."/>
        </authorList>
    </citation>
    <scope>NUCLEOTIDE SEQUENCE [LARGE SCALE GENOMIC DNA]</scope>
    <source>
        <strain evidence="1 2">PA221</strain>
    </source>
</reference>
<gene>
    <name evidence="1" type="ORF">GNQ48_22625</name>
</gene>
<dbReference type="AlphaFoldDB" id="A0A0C6EUK1"/>
<accession>A0A0C6EUK1</accession>
<comment type="caution">
    <text evidence="1">The sequence shown here is derived from an EMBL/GenBank/DDBJ whole genome shotgun (WGS) entry which is preliminary data.</text>
</comment>